<dbReference type="Proteomes" id="UP000823749">
    <property type="component" value="Chromosome 7"/>
</dbReference>
<evidence type="ECO:0000256" key="7">
    <source>
        <dbReference type="ARBA" id="ARBA00023242"/>
    </source>
</evidence>
<evidence type="ECO:0000256" key="8">
    <source>
        <dbReference type="PROSITE-ProRule" id="PRU00108"/>
    </source>
</evidence>
<keyword evidence="6" id="KW-0804">Transcription</keyword>
<keyword evidence="4 8" id="KW-0238">DNA-binding</keyword>
<gene>
    <name evidence="10" type="ORF">RHGRI_020645</name>
</gene>
<dbReference type="AlphaFoldDB" id="A0AAV6JPK4"/>
<dbReference type="SMART" id="SM00389">
    <property type="entry name" value="HOX"/>
    <property type="match status" value="1"/>
</dbReference>
<dbReference type="Pfam" id="PF05920">
    <property type="entry name" value="Homeobox_KN"/>
    <property type="match status" value="1"/>
</dbReference>
<proteinExistence type="inferred from homology"/>
<accession>A0AAV6JPK4</accession>
<dbReference type="EMBL" id="JACTNZ010000007">
    <property type="protein sequence ID" value="KAG5540499.1"/>
    <property type="molecule type" value="Genomic_DNA"/>
</dbReference>
<evidence type="ECO:0000256" key="2">
    <source>
        <dbReference type="ARBA" id="ARBA00006454"/>
    </source>
</evidence>
<keyword evidence="3" id="KW-0805">Transcription regulation</keyword>
<dbReference type="InterPro" id="IPR009057">
    <property type="entry name" value="Homeodomain-like_sf"/>
</dbReference>
<dbReference type="InterPro" id="IPR008422">
    <property type="entry name" value="KN_HD"/>
</dbReference>
<protein>
    <recommendedName>
        <fullName evidence="9">Homeobox domain-containing protein</fullName>
    </recommendedName>
</protein>
<dbReference type="Pfam" id="PF07526">
    <property type="entry name" value="POX"/>
    <property type="match status" value="1"/>
</dbReference>
<evidence type="ECO:0000256" key="1">
    <source>
        <dbReference type="ARBA" id="ARBA00004123"/>
    </source>
</evidence>
<comment type="caution">
    <text evidence="10">The sequence shown here is derived from an EMBL/GenBank/DDBJ whole genome shotgun (WGS) entry which is preliminary data.</text>
</comment>
<dbReference type="Gene3D" id="1.10.10.60">
    <property type="entry name" value="Homeodomain-like"/>
    <property type="match status" value="1"/>
</dbReference>
<organism evidence="10 11">
    <name type="scientific">Rhododendron griersonianum</name>
    <dbReference type="NCBI Taxonomy" id="479676"/>
    <lineage>
        <taxon>Eukaryota</taxon>
        <taxon>Viridiplantae</taxon>
        <taxon>Streptophyta</taxon>
        <taxon>Embryophyta</taxon>
        <taxon>Tracheophyta</taxon>
        <taxon>Spermatophyta</taxon>
        <taxon>Magnoliopsida</taxon>
        <taxon>eudicotyledons</taxon>
        <taxon>Gunneridae</taxon>
        <taxon>Pentapetalae</taxon>
        <taxon>asterids</taxon>
        <taxon>Ericales</taxon>
        <taxon>Ericaceae</taxon>
        <taxon>Ericoideae</taxon>
        <taxon>Rhodoreae</taxon>
        <taxon>Rhododendron</taxon>
    </lineage>
</organism>
<feature type="domain" description="Homeobox" evidence="9">
    <location>
        <begin position="463"/>
        <end position="526"/>
    </location>
</feature>
<dbReference type="InterPro" id="IPR050224">
    <property type="entry name" value="TALE_homeobox"/>
</dbReference>
<dbReference type="SUPFAM" id="SSF46689">
    <property type="entry name" value="Homeodomain-like"/>
    <property type="match status" value="1"/>
</dbReference>
<evidence type="ECO:0000259" key="9">
    <source>
        <dbReference type="PROSITE" id="PS50071"/>
    </source>
</evidence>
<evidence type="ECO:0000313" key="11">
    <source>
        <dbReference type="Proteomes" id="UP000823749"/>
    </source>
</evidence>
<dbReference type="SMART" id="SM00574">
    <property type="entry name" value="POX"/>
    <property type="match status" value="1"/>
</dbReference>
<comment type="similarity">
    <text evidence="2">Belongs to the TALE/BELL homeobox family.</text>
</comment>
<name>A0AAV6JPK4_9ERIC</name>
<keyword evidence="11" id="KW-1185">Reference proteome</keyword>
<evidence type="ECO:0000313" key="10">
    <source>
        <dbReference type="EMBL" id="KAG5540499.1"/>
    </source>
</evidence>
<dbReference type="GO" id="GO:0005634">
    <property type="term" value="C:nucleus"/>
    <property type="evidence" value="ECO:0007669"/>
    <property type="project" value="UniProtKB-SubCell"/>
</dbReference>
<evidence type="ECO:0000256" key="6">
    <source>
        <dbReference type="ARBA" id="ARBA00023163"/>
    </source>
</evidence>
<feature type="DNA-binding region" description="Homeobox" evidence="8">
    <location>
        <begin position="465"/>
        <end position="527"/>
    </location>
</feature>
<dbReference type="CDD" id="cd00086">
    <property type="entry name" value="homeodomain"/>
    <property type="match status" value="1"/>
</dbReference>
<dbReference type="InterPro" id="IPR001356">
    <property type="entry name" value="HD"/>
</dbReference>
<dbReference type="PROSITE" id="PS50071">
    <property type="entry name" value="HOMEOBOX_2"/>
    <property type="match status" value="1"/>
</dbReference>
<sequence length="565" mass="62901">MHFDSLASFSNITQDDALNVQSDMGDQNTMLDGMFSHMTSLSSAQSNALHQNNQRLIMSELPALAMLEGEPMINFYGGSDPSIPISNPSCPVENTQFQEGLVSGISISSEFGNSAPSPYPLEILRTTMPNDFSAALNSAFTASMNYGCGEMIGGTNSKWTSDKFLDCPELYGKVTGRTGIPSFPFMGNANTDGWISSENTSMSPANPSGSSNFNNELSLSLATCQPSFIHGTCIQDQCSEISSRGVTHRSLNGKQLGSETSCKSKNLSLSFNSCRPVQLQQFFSSSGYLCVIQEILAEIASYSIESLVHENYSTSGIEGGAKYTLSSSCHAADRGYGAIGYDDFPDGNARFEVQMGLVEAKKKKLLDLLELVDERYNQCVDEIHIVISAFHAATELDPHRHPRFALQTISSLYKNLRERISSQILKMGASCNKGNTGEEEDRTFETSFIQKRWALQQLQRKDHQFWRPQRGLPERSVSVLRAWMFQNFLHPYPKDAEKHLLAVRSGLTRSQVSNWFINARVRLWKPMIDEMYAEMNRRKGWRNDKDTDHGIHVNHMSIIPRGFGI</sequence>
<reference evidence="10" key="1">
    <citation type="submission" date="2020-08" db="EMBL/GenBank/DDBJ databases">
        <title>Plant Genome Project.</title>
        <authorList>
            <person name="Zhang R.-G."/>
        </authorList>
    </citation>
    <scope>NUCLEOTIDE SEQUENCE</scope>
    <source>
        <strain evidence="10">WSP0</strain>
        <tissue evidence="10">Leaf</tissue>
    </source>
</reference>
<keyword evidence="7 8" id="KW-0539">Nucleus</keyword>
<dbReference type="GO" id="GO:0003677">
    <property type="term" value="F:DNA binding"/>
    <property type="evidence" value="ECO:0007669"/>
    <property type="project" value="UniProtKB-UniRule"/>
</dbReference>
<evidence type="ECO:0000256" key="4">
    <source>
        <dbReference type="ARBA" id="ARBA00023125"/>
    </source>
</evidence>
<dbReference type="PANTHER" id="PTHR11850">
    <property type="entry name" value="HOMEOBOX PROTEIN TRANSCRIPTION FACTORS"/>
    <property type="match status" value="1"/>
</dbReference>
<comment type="subcellular location">
    <subcellularLocation>
        <location evidence="1 8">Nucleus</location>
    </subcellularLocation>
</comment>
<dbReference type="InterPro" id="IPR006563">
    <property type="entry name" value="POX_dom"/>
</dbReference>
<keyword evidence="5 8" id="KW-0371">Homeobox</keyword>
<evidence type="ECO:0000256" key="3">
    <source>
        <dbReference type="ARBA" id="ARBA00023015"/>
    </source>
</evidence>
<evidence type="ECO:0000256" key="5">
    <source>
        <dbReference type="ARBA" id="ARBA00023155"/>
    </source>
</evidence>
<dbReference type="GO" id="GO:0006355">
    <property type="term" value="P:regulation of DNA-templated transcription"/>
    <property type="evidence" value="ECO:0007669"/>
    <property type="project" value="InterPro"/>
</dbReference>